<dbReference type="InterPro" id="IPR025943">
    <property type="entry name" value="Sigma_54_int_dom_ATP-bd_2"/>
</dbReference>
<feature type="region of interest" description="Disordered" evidence="6">
    <location>
        <begin position="440"/>
        <end position="462"/>
    </location>
</feature>
<evidence type="ECO:0000256" key="3">
    <source>
        <dbReference type="ARBA" id="ARBA00023015"/>
    </source>
</evidence>
<accession>A0A1G5J1E3</accession>
<dbReference type="SUPFAM" id="SSF52540">
    <property type="entry name" value="P-loop containing nucleoside triphosphate hydrolases"/>
    <property type="match status" value="1"/>
</dbReference>
<dbReference type="Pfam" id="PF02954">
    <property type="entry name" value="HTH_8"/>
    <property type="match status" value="1"/>
</dbReference>
<evidence type="ECO:0000313" key="8">
    <source>
        <dbReference type="EMBL" id="SCY81780.1"/>
    </source>
</evidence>
<protein>
    <submittedName>
        <fullName evidence="8">Transcriptional regulator containing GAF, AAA-type ATPase, and DNA-binding Fis domains</fullName>
    </submittedName>
</protein>
<evidence type="ECO:0000259" key="7">
    <source>
        <dbReference type="PROSITE" id="PS50045"/>
    </source>
</evidence>
<dbReference type="PROSITE" id="PS00676">
    <property type="entry name" value="SIGMA54_INTERACT_2"/>
    <property type="match status" value="1"/>
</dbReference>
<reference evidence="8 9" key="1">
    <citation type="submission" date="2016-10" db="EMBL/GenBank/DDBJ databases">
        <authorList>
            <person name="de Groot N.N."/>
        </authorList>
    </citation>
    <scope>NUCLEOTIDE SEQUENCE [LARGE SCALE GENOMIC DNA]</scope>
    <source>
        <strain evidence="8 9">AA1</strain>
    </source>
</reference>
<dbReference type="Gene3D" id="3.40.50.300">
    <property type="entry name" value="P-loop containing nucleotide triphosphate hydrolases"/>
    <property type="match status" value="1"/>
</dbReference>
<dbReference type="OrthoDB" id="9763792at2"/>
<dbReference type="InterPro" id="IPR009057">
    <property type="entry name" value="Homeodomain-like_sf"/>
</dbReference>
<evidence type="ECO:0000256" key="6">
    <source>
        <dbReference type="SAM" id="MobiDB-lite"/>
    </source>
</evidence>
<dbReference type="RefSeq" id="WP_092214625.1">
    <property type="nucleotide sequence ID" value="NZ_FMUX01000023.1"/>
</dbReference>
<dbReference type="Gene3D" id="1.10.10.60">
    <property type="entry name" value="Homeodomain-like"/>
    <property type="match status" value="1"/>
</dbReference>
<dbReference type="PROSITE" id="PS00688">
    <property type="entry name" value="SIGMA54_INTERACT_3"/>
    <property type="match status" value="1"/>
</dbReference>
<sequence>MDLYDMTFFGEATNRICGSLDIHTALDRCFHYLKDHMPINGIAMNTYDPEKKEVGNIAIVSDLDNNRILSFDPVKLTPEAISFIENFPPTPGPALILNVPNQQVVADLVWKAMGKPEISLLLLHPIVDEVRLGVVFIFAEGFDRYEPEHSRLLTLLHDPFAMAFSNTLKHREVVRLTEMLADDNRYLTRELHHLAGDKIIGSRQGLKHVTEMVRQVAPLSSQVLLLGETGVGKEVIANAIHCASPRANKPFIKVNCGAIPDELIDSELFGHERGAFTGALQKKRGRFERADTGTIFLDEIGELPPQAQVRLLRVLQSREIERVGGTAPIALDIRIIAATNRDLEEMVERGEFRQDLWFRLNVFPILIPALRDRPVDLPELTAYFIERKAKEMNIHPVPVPAPGALADLSRHDWPGNVRELENLIERALILHITSPAGTPLRFPDLDSPEPTAPATPPPLPGDTSLNLDDAIRHQIHRALEATGGRVKGDNGAAALLGVNPSTLRNKMKKLGIPFGKSLNPDIS</sequence>
<keyword evidence="1" id="KW-0547">Nucleotide-binding</keyword>
<keyword evidence="5" id="KW-0804">Transcription</keyword>
<dbReference type="CDD" id="cd00009">
    <property type="entry name" value="AAA"/>
    <property type="match status" value="1"/>
</dbReference>
<dbReference type="InterPro" id="IPR002197">
    <property type="entry name" value="HTH_Fis"/>
</dbReference>
<proteinExistence type="predicted"/>
<dbReference type="Gene3D" id="1.10.8.60">
    <property type="match status" value="1"/>
</dbReference>
<keyword evidence="4 8" id="KW-0238">DNA-binding</keyword>
<dbReference type="InterPro" id="IPR025944">
    <property type="entry name" value="Sigma_54_int_dom_CS"/>
</dbReference>
<evidence type="ECO:0000256" key="1">
    <source>
        <dbReference type="ARBA" id="ARBA00022741"/>
    </source>
</evidence>
<dbReference type="FunFam" id="3.40.50.300:FF:000006">
    <property type="entry name" value="DNA-binding transcriptional regulator NtrC"/>
    <property type="match status" value="1"/>
</dbReference>
<keyword evidence="3" id="KW-0805">Transcription regulation</keyword>
<organism evidence="8 9">
    <name type="scientific">Desulfoluna spongiiphila</name>
    <dbReference type="NCBI Taxonomy" id="419481"/>
    <lineage>
        <taxon>Bacteria</taxon>
        <taxon>Pseudomonadati</taxon>
        <taxon>Thermodesulfobacteriota</taxon>
        <taxon>Desulfobacteria</taxon>
        <taxon>Desulfobacterales</taxon>
        <taxon>Desulfolunaceae</taxon>
        <taxon>Desulfoluna</taxon>
    </lineage>
</organism>
<dbReference type="GO" id="GO:0006355">
    <property type="term" value="P:regulation of DNA-templated transcription"/>
    <property type="evidence" value="ECO:0007669"/>
    <property type="project" value="InterPro"/>
</dbReference>
<dbReference type="SUPFAM" id="SSF46689">
    <property type="entry name" value="Homeodomain-like"/>
    <property type="match status" value="1"/>
</dbReference>
<dbReference type="InterPro" id="IPR027417">
    <property type="entry name" value="P-loop_NTPase"/>
</dbReference>
<dbReference type="PANTHER" id="PTHR32071">
    <property type="entry name" value="TRANSCRIPTIONAL REGULATORY PROTEIN"/>
    <property type="match status" value="1"/>
</dbReference>
<dbReference type="InterPro" id="IPR003593">
    <property type="entry name" value="AAA+_ATPase"/>
</dbReference>
<evidence type="ECO:0000256" key="5">
    <source>
        <dbReference type="ARBA" id="ARBA00023163"/>
    </source>
</evidence>
<dbReference type="PROSITE" id="PS50045">
    <property type="entry name" value="SIGMA54_INTERACT_4"/>
    <property type="match status" value="1"/>
</dbReference>
<dbReference type="SMART" id="SM00382">
    <property type="entry name" value="AAA"/>
    <property type="match status" value="1"/>
</dbReference>
<dbReference type="Proteomes" id="UP000198870">
    <property type="component" value="Unassembled WGS sequence"/>
</dbReference>
<dbReference type="PANTHER" id="PTHR32071:SF117">
    <property type="entry name" value="PTS-DEPENDENT DIHYDROXYACETONE KINASE OPERON REGULATORY PROTEIN-RELATED"/>
    <property type="match status" value="1"/>
</dbReference>
<keyword evidence="2" id="KW-0067">ATP-binding</keyword>
<dbReference type="PROSITE" id="PS00675">
    <property type="entry name" value="SIGMA54_INTERACT_1"/>
    <property type="match status" value="1"/>
</dbReference>
<dbReference type="Pfam" id="PF25601">
    <property type="entry name" value="AAA_lid_14"/>
    <property type="match status" value="1"/>
</dbReference>
<dbReference type="Pfam" id="PF00158">
    <property type="entry name" value="Sigma54_activat"/>
    <property type="match status" value="1"/>
</dbReference>
<feature type="compositionally biased region" description="Pro residues" evidence="6">
    <location>
        <begin position="450"/>
        <end position="460"/>
    </location>
</feature>
<dbReference type="GO" id="GO:0043565">
    <property type="term" value="F:sequence-specific DNA binding"/>
    <property type="evidence" value="ECO:0007669"/>
    <property type="project" value="InterPro"/>
</dbReference>
<evidence type="ECO:0000256" key="2">
    <source>
        <dbReference type="ARBA" id="ARBA00022840"/>
    </source>
</evidence>
<dbReference type="GO" id="GO:0005524">
    <property type="term" value="F:ATP binding"/>
    <property type="evidence" value="ECO:0007669"/>
    <property type="project" value="UniProtKB-KW"/>
</dbReference>
<dbReference type="InterPro" id="IPR025662">
    <property type="entry name" value="Sigma_54_int_dom_ATP-bd_1"/>
</dbReference>
<dbReference type="InterPro" id="IPR002078">
    <property type="entry name" value="Sigma_54_int"/>
</dbReference>
<evidence type="ECO:0000256" key="4">
    <source>
        <dbReference type="ARBA" id="ARBA00023125"/>
    </source>
</evidence>
<gene>
    <name evidence="8" type="ORF">SAMN05216233_12368</name>
</gene>
<dbReference type="AlphaFoldDB" id="A0A1G5J1E3"/>
<dbReference type="EMBL" id="FMUX01000023">
    <property type="protein sequence ID" value="SCY81780.1"/>
    <property type="molecule type" value="Genomic_DNA"/>
</dbReference>
<evidence type="ECO:0000313" key="9">
    <source>
        <dbReference type="Proteomes" id="UP000198870"/>
    </source>
</evidence>
<feature type="domain" description="Sigma-54 factor interaction" evidence="7">
    <location>
        <begin position="199"/>
        <end position="429"/>
    </location>
</feature>
<name>A0A1G5J1E3_9BACT</name>
<keyword evidence="9" id="KW-1185">Reference proteome</keyword>
<dbReference type="InterPro" id="IPR058031">
    <property type="entry name" value="AAA_lid_NorR"/>
</dbReference>
<dbReference type="STRING" id="419481.SAMN05216233_12368"/>